<dbReference type="GO" id="GO:0003723">
    <property type="term" value="F:RNA binding"/>
    <property type="evidence" value="ECO:0007669"/>
    <property type="project" value="TreeGrafter"/>
</dbReference>
<dbReference type="AlphaFoldDB" id="A0A0H5RBZ5"/>
<evidence type="ECO:0000256" key="2">
    <source>
        <dbReference type="ARBA" id="ARBA00023242"/>
    </source>
</evidence>
<accession>A0A0H5RBZ5</accession>
<feature type="non-terminal residue" evidence="4">
    <location>
        <position position="1"/>
    </location>
</feature>
<dbReference type="Pfam" id="PF08698">
    <property type="entry name" value="Fcf2"/>
    <property type="match status" value="1"/>
</dbReference>
<name>A0A0H5RBZ5_9EUKA</name>
<comment type="subcellular location">
    <subcellularLocation>
        <location evidence="1">Nucleus</location>
        <location evidence="1">Nucleolus</location>
    </subcellularLocation>
</comment>
<evidence type="ECO:0000313" key="4">
    <source>
        <dbReference type="EMBL" id="CRZ11127.1"/>
    </source>
</evidence>
<dbReference type="PANTHER" id="PTHR21686:SF12">
    <property type="entry name" value="DEOXYNUCLEOTIDYLTRANSFERASE TERMINAL-INTERACTING PROTEIN 2"/>
    <property type="match status" value="1"/>
</dbReference>
<dbReference type="EMBL" id="HACM01010685">
    <property type="protein sequence ID" value="CRZ11127.1"/>
    <property type="molecule type" value="Transcribed_RNA"/>
</dbReference>
<dbReference type="GO" id="GO:0006396">
    <property type="term" value="P:RNA processing"/>
    <property type="evidence" value="ECO:0007669"/>
    <property type="project" value="TreeGrafter"/>
</dbReference>
<evidence type="ECO:0000256" key="1">
    <source>
        <dbReference type="ARBA" id="ARBA00004604"/>
    </source>
</evidence>
<dbReference type="GO" id="GO:0005730">
    <property type="term" value="C:nucleolus"/>
    <property type="evidence" value="ECO:0007669"/>
    <property type="project" value="UniProtKB-SubCell"/>
</dbReference>
<evidence type="ECO:0000259" key="3">
    <source>
        <dbReference type="Pfam" id="PF08698"/>
    </source>
</evidence>
<dbReference type="InterPro" id="IPR039883">
    <property type="entry name" value="Fcf2/DNTTIP2"/>
</dbReference>
<feature type="domain" description="Fcf2 pre-rRNA processing C-terminal" evidence="3">
    <location>
        <begin position="100"/>
        <end position="194"/>
    </location>
</feature>
<keyword evidence="2" id="KW-0539">Nucleus</keyword>
<sequence>TSLLATITSMMSSECKMNDDTFDINDDELASIISRSLSDLLSKKIKAADDLSSDMTIGSSLSALVEPVDVAEELKMINKLNAQTSAISIISPTEQRSKVETAGKQWFDMRAPEITPEIQNDLRVLRNRSFLDPKRHYKREGKKGWETPKFFEIGTVIEGAHEFYSSRIPRKQRETTIAKELLADHHVRSYIKRKSNAIAALKPSKLKLRPTFRKRRFSK</sequence>
<dbReference type="PANTHER" id="PTHR21686">
    <property type="entry name" value="DEOXYNUCLEOTIDYLTRANSFERASE TERMINAL-INTERACTING PROTEIN 2"/>
    <property type="match status" value="1"/>
</dbReference>
<reference evidence="4" key="1">
    <citation type="submission" date="2015-04" db="EMBL/GenBank/DDBJ databases">
        <title>The genome sequence of the plant pathogenic Rhizarian Plasmodiophora brassicae reveals insights in its biotrophic life cycle and the origin of chitin synthesis.</title>
        <authorList>
            <person name="Schwelm A."/>
            <person name="Fogelqvist J."/>
            <person name="Knaust A."/>
            <person name="Julke S."/>
            <person name="Lilja T."/>
            <person name="Dhandapani V."/>
            <person name="Bonilla-Rosso G."/>
            <person name="Karlsson M."/>
            <person name="Shevchenko A."/>
            <person name="Choi S.R."/>
            <person name="Kim H.G."/>
            <person name="Park J.Y."/>
            <person name="Lim Y.P."/>
            <person name="Ludwig-Muller J."/>
            <person name="Dixelius C."/>
        </authorList>
    </citation>
    <scope>NUCLEOTIDE SEQUENCE</scope>
    <source>
        <tissue evidence="4">Potato root galls</tissue>
    </source>
</reference>
<protein>
    <recommendedName>
        <fullName evidence="3">Fcf2 pre-rRNA processing C-terminal domain-containing protein</fullName>
    </recommendedName>
</protein>
<proteinExistence type="predicted"/>
<dbReference type="InterPro" id="IPR014810">
    <property type="entry name" value="Fcf2_C"/>
</dbReference>
<organism evidence="4">
    <name type="scientific">Spongospora subterranea</name>
    <dbReference type="NCBI Taxonomy" id="70186"/>
    <lineage>
        <taxon>Eukaryota</taxon>
        <taxon>Sar</taxon>
        <taxon>Rhizaria</taxon>
        <taxon>Endomyxa</taxon>
        <taxon>Phytomyxea</taxon>
        <taxon>Plasmodiophorida</taxon>
        <taxon>Plasmodiophoridae</taxon>
        <taxon>Spongospora</taxon>
    </lineage>
</organism>